<dbReference type="EMBL" id="JALNTZ010000004">
    <property type="protein sequence ID" value="KAJ3656130.1"/>
    <property type="molecule type" value="Genomic_DNA"/>
</dbReference>
<evidence type="ECO:0000256" key="2">
    <source>
        <dbReference type="ARBA" id="ARBA00022679"/>
    </source>
</evidence>
<dbReference type="InterPro" id="IPR014371">
    <property type="entry name" value="Oat_ACAT_DAG_ARE"/>
</dbReference>
<comment type="subcellular location">
    <subcellularLocation>
        <location evidence="1 5">Endoplasmic reticulum membrane</location>
        <topology evidence="1 5">Multi-pass membrane protein</topology>
    </subcellularLocation>
</comment>
<evidence type="ECO:0000256" key="4">
    <source>
        <dbReference type="ARBA" id="ARBA00023315"/>
    </source>
</evidence>
<comment type="caution">
    <text evidence="7">The sequence shown here is derived from an EMBL/GenBank/DDBJ whole genome shotgun (WGS) entry which is preliminary data.</text>
</comment>
<keyword evidence="8" id="KW-1185">Reference proteome</keyword>
<dbReference type="GO" id="GO:0005789">
    <property type="term" value="C:endoplasmic reticulum membrane"/>
    <property type="evidence" value="ECO:0007669"/>
    <property type="project" value="UniProtKB-SubCell"/>
</dbReference>
<evidence type="ECO:0000256" key="1">
    <source>
        <dbReference type="ARBA" id="ARBA00004477"/>
    </source>
</evidence>
<keyword evidence="6" id="KW-0812">Transmembrane</keyword>
<evidence type="ECO:0000313" key="7">
    <source>
        <dbReference type="EMBL" id="KAJ3656130.1"/>
    </source>
</evidence>
<feature type="transmembrane region" description="Helical" evidence="6">
    <location>
        <begin position="295"/>
        <end position="317"/>
    </location>
</feature>
<comment type="similarity">
    <text evidence="5">Belongs to the membrane-bound acyltransferase family. Sterol o-acyltransferase subfamily.</text>
</comment>
<keyword evidence="2 5" id="KW-0808">Transferase</keyword>
<keyword evidence="6" id="KW-1133">Transmembrane helix</keyword>
<dbReference type="Proteomes" id="UP001168821">
    <property type="component" value="Unassembled WGS sequence"/>
</dbReference>
<evidence type="ECO:0000256" key="6">
    <source>
        <dbReference type="SAM" id="Phobius"/>
    </source>
</evidence>
<evidence type="ECO:0000256" key="5">
    <source>
        <dbReference type="PIRNR" id="PIRNR000439"/>
    </source>
</evidence>
<feature type="transmembrane region" description="Helical" evidence="6">
    <location>
        <begin position="372"/>
        <end position="396"/>
    </location>
</feature>
<dbReference type="GO" id="GO:0008374">
    <property type="term" value="F:O-acyltransferase activity"/>
    <property type="evidence" value="ECO:0007669"/>
    <property type="project" value="InterPro"/>
</dbReference>
<gene>
    <name evidence="7" type="ORF">Zmor_015228</name>
</gene>
<accession>A0AA38IGS1</accession>
<protein>
    <recommendedName>
        <fullName evidence="5">O-acyltransferase</fullName>
    </recommendedName>
</protein>
<proteinExistence type="inferred from homology"/>
<keyword evidence="3 5" id="KW-0256">Endoplasmic reticulum</keyword>
<keyword evidence="4 5" id="KW-0012">Acyltransferase</keyword>
<evidence type="ECO:0000313" key="8">
    <source>
        <dbReference type="Proteomes" id="UP001168821"/>
    </source>
</evidence>
<feature type="transmembrane region" description="Helical" evidence="6">
    <location>
        <begin position="338"/>
        <end position="360"/>
    </location>
</feature>
<reference evidence="7" key="1">
    <citation type="journal article" date="2023" name="G3 (Bethesda)">
        <title>Whole genome assemblies of Zophobas morio and Tenebrio molitor.</title>
        <authorList>
            <person name="Kaur S."/>
            <person name="Stinson S.A."/>
            <person name="diCenzo G.C."/>
        </authorList>
    </citation>
    <scope>NUCLEOTIDE SEQUENCE</scope>
    <source>
        <strain evidence="7">QUZm001</strain>
    </source>
</reference>
<evidence type="ECO:0000256" key="3">
    <source>
        <dbReference type="ARBA" id="ARBA00022824"/>
    </source>
</evidence>
<keyword evidence="5 6" id="KW-0472">Membrane</keyword>
<dbReference type="PANTHER" id="PTHR10408:SF8">
    <property type="entry name" value="O-ACYLTRANSFERASE"/>
    <property type="match status" value="1"/>
</dbReference>
<sequence length="563" mass="65553">MIASSLKSRSILSNVVKVSRQIIFKNTQKIMSGKRGFTQYSTDVKIFTDFDDHKSKKLKIMSKVLVKVGDSNGDSVKEAGNVGSSSLEEVIDDVIERCIPPINNNKASVLEESQLNDNQDDIFNKAIEEHELRLAAEERRKEEMLHIPREKNLLLNPNTFKLSPSGDASVTVGFKMPTGEVVCRLYNLTETEYIDFNLREFVQFTKKIQNKVIKQFINSVGNNDIWISVDETTDRLGRYITHLVIGKLSSEEAGRPFLLALKQLDKTNSSKIEKKFVIRNSVLTDIFDHHQTRNLYNFLAIFFICFSIHTLGSEYFITGRITFGFGLIRKAFLHFDKAIFVWLCSFASVCAMFYVFKMWLILTTFAKGKTIIFYWFGATCLVLYYFCSLKLVTYAIRYFEFNVIGKFFLTYEQSRLLMKVHAFVRSKISNEPSGLSFSKYLYFLFAPTLIYRDTYPRTNTINWKFVVQCLLDSITIFFVLTFCAMNTFPCPERLAQKYTLSDVIFEFLDKILYTPLALTQYFLVFHTVQNLFAEMLRFGDRLFYLDWWNQHSFNAWLTEWNIT</sequence>
<organism evidence="7 8">
    <name type="scientific">Zophobas morio</name>
    <dbReference type="NCBI Taxonomy" id="2755281"/>
    <lineage>
        <taxon>Eukaryota</taxon>
        <taxon>Metazoa</taxon>
        <taxon>Ecdysozoa</taxon>
        <taxon>Arthropoda</taxon>
        <taxon>Hexapoda</taxon>
        <taxon>Insecta</taxon>
        <taxon>Pterygota</taxon>
        <taxon>Neoptera</taxon>
        <taxon>Endopterygota</taxon>
        <taxon>Coleoptera</taxon>
        <taxon>Polyphaga</taxon>
        <taxon>Cucujiformia</taxon>
        <taxon>Tenebrionidae</taxon>
        <taxon>Zophobas</taxon>
    </lineage>
</organism>
<name>A0AA38IGS1_9CUCU</name>
<dbReference type="PANTHER" id="PTHR10408">
    <property type="entry name" value="STEROL O-ACYLTRANSFERASE"/>
    <property type="match status" value="1"/>
</dbReference>
<dbReference type="AlphaFoldDB" id="A0AA38IGS1"/>
<dbReference type="PIRSF" id="PIRSF000439">
    <property type="entry name" value="Oat_ACAT_DAG_ARE"/>
    <property type="match status" value="1"/>
</dbReference>
<dbReference type="GO" id="GO:0008203">
    <property type="term" value="P:cholesterol metabolic process"/>
    <property type="evidence" value="ECO:0007669"/>
    <property type="project" value="TreeGrafter"/>
</dbReference>
<feature type="transmembrane region" description="Helical" evidence="6">
    <location>
        <begin position="465"/>
        <end position="488"/>
    </location>
</feature>